<sequence length="956" mass="106932">MPILMQFSTLPACPSQEIPGHDFHCSKLMTIHLPARVRFRCYTRHPDDMDIFENFAVLNSGLIWSLAPFIVAAVILATTRIWTTLRYHLALRQFEASAPGPKVVQPPQVPYWIPWLGNTLSFVAPYPGRFYTNLFKWHPRSVGVTTLIIGGKRCHIVHSPPAVQALFKARTPHRELIEVDLFSKVFDMPMSEIRNAQAGKHFEVELNAKYMTNFDRVNELTEQFLRVFEDVLKTDAEEMVKLDQVGLFEWLRDRMFTASVTALHGEKLLEMYPTFGQDFFRWEAEFLQWFFGKPGFLMREADERRKKIYRRLEEWSREMHRLCGGQPVDPDQGPAWEPYFGSRLSRARQMDYKNRQLSPRSGACLDAGITFGLASNVIPATNWMLFHILDPKAPASLLPRVLNEIKESTGPDGSLDVLTLITQPLLQSIWIESLRLYSDLLVSRDLPEELILPIDEDGKLLAQLHKGDRVFAPSYLSQHSPSWAVGESDAYCFDAERFLTTDPKTGKQTFSMSGTAGRFFPFGGGKTLCPGRIFAKQEAIGALAMVLLRFDVRFRGYVDEDGKPTSEFPGFKKAFPGTGALAPGGDMLVRLEEKIGYCINGERGFLALWKIKQPLISAFMHLVHFPIGIIDNVSPSINTNAMPVMRRSWNLRRYNCLRQTPKSCRVSAYGLDDGVVLYASYNSSDVENSSELHSYTYEPPLPMLSMCKTLSSMVMLFASLFQLIFASSPSEPRCRCFPGDTCWPSAQDWSAFNTSVAGKLVPTIPLAAPCHESPFGAYNATALRARTPLDGTSLNHSSYTSSSSIMAPFFANRSCDLFTPKNANCIIGTYVDYAVNVSCAKDVQKTLAFALLWCRIPDPLDSSPQGDQNIRLFCTSRFYKGKAMKMGAGVQGLEAYQAANDRELVVVGGECVGLAGGYTQGGGHSRVSSRSTQGVTSTSHQACGHEESNCDRVHSA</sequence>
<dbReference type="Gene3D" id="3.30.465.10">
    <property type="match status" value="1"/>
</dbReference>
<dbReference type="EMBL" id="KB446559">
    <property type="protein sequence ID" value="EME82358.1"/>
    <property type="molecule type" value="Genomic_DNA"/>
</dbReference>
<dbReference type="KEGG" id="pfj:MYCFIDRAFT_175896"/>
<keyword evidence="8" id="KW-0812">Transmembrane</keyword>
<dbReference type="Proteomes" id="UP000016932">
    <property type="component" value="Unassembled WGS sequence"/>
</dbReference>
<evidence type="ECO:0000256" key="6">
    <source>
        <dbReference type="PIRSR" id="PIRSR602403-1"/>
    </source>
</evidence>
<feature type="transmembrane region" description="Helical" evidence="8">
    <location>
        <begin position="62"/>
        <end position="82"/>
    </location>
</feature>
<proteinExistence type="inferred from homology"/>
<evidence type="ECO:0000256" key="8">
    <source>
        <dbReference type="SAM" id="Phobius"/>
    </source>
</evidence>
<dbReference type="InterPro" id="IPR036396">
    <property type="entry name" value="Cyt_P450_sf"/>
</dbReference>
<keyword evidence="5 6" id="KW-0408">Iron</keyword>
<accession>M3AYW2</accession>
<keyword evidence="3 6" id="KW-0349">Heme</keyword>
<name>M3AYW2_PSEFD</name>
<evidence type="ECO:0000256" key="4">
    <source>
        <dbReference type="ARBA" id="ARBA00022723"/>
    </source>
</evidence>
<dbReference type="VEuPathDB" id="FungiDB:MYCFIDRAFT_175896"/>
<feature type="region of interest" description="Disordered" evidence="7">
    <location>
        <begin position="920"/>
        <end position="956"/>
    </location>
</feature>
<dbReference type="PROSITE" id="PS00086">
    <property type="entry name" value="CYTOCHROME_P450"/>
    <property type="match status" value="1"/>
</dbReference>
<evidence type="ECO:0000256" key="1">
    <source>
        <dbReference type="ARBA" id="ARBA00001971"/>
    </source>
</evidence>
<organism evidence="9 10">
    <name type="scientific">Pseudocercospora fijiensis (strain CIRAD86)</name>
    <name type="common">Black leaf streak disease fungus</name>
    <name type="synonym">Mycosphaerella fijiensis</name>
    <dbReference type="NCBI Taxonomy" id="383855"/>
    <lineage>
        <taxon>Eukaryota</taxon>
        <taxon>Fungi</taxon>
        <taxon>Dikarya</taxon>
        <taxon>Ascomycota</taxon>
        <taxon>Pezizomycotina</taxon>
        <taxon>Dothideomycetes</taxon>
        <taxon>Dothideomycetidae</taxon>
        <taxon>Mycosphaerellales</taxon>
        <taxon>Mycosphaerellaceae</taxon>
        <taxon>Pseudocercospora</taxon>
    </lineage>
</organism>
<dbReference type="CDD" id="cd11040">
    <property type="entry name" value="CYP7_CYP8-like"/>
    <property type="match status" value="1"/>
</dbReference>
<dbReference type="HOGENOM" id="CLU_308619_0_0_1"/>
<feature type="compositionally biased region" description="Basic and acidic residues" evidence="7">
    <location>
        <begin position="943"/>
        <end position="956"/>
    </location>
</feature>
<dbReference type="RefSeq" id="XP_007927743.1">
    <property type="nucleotide sequence ID" value="XM_007929552.1"/>
</dbReference>
<dbReference type="Gene3D" id="1.10.630.10">
    <property type="entry name" value="Cytochrome P450"/>
    <property type="match status" value="1"/>
</dbReference>
<keyword evidence="4 6" id="KW-0479">Metal-binding</keyword>
<dbReference type="STRING" id="383855.M3AYW2"/>
<dbReference type="GO" id="GO:0016705">
    <property type="term" value="F:oxidoreductase activity, acting on paired donors, with incorporation or reduction of molecular oxygen"/>
    <property type="evidence" value="ECO:0007669"/>
    <property type="project" value="InterPro"/>
</dbReference>
<keyword evidence="8" id="KW-0472">Membrane</keyword>
<comment type="cofactor">
    <cofactor evidence="1 6">
        <name>heme</name>
        <dbReference type="ChEBI" id="CHEBI:30413"/>
    </cofactor>
</comment>
<feature type="compositionally biased region" description="Polar residues" evidence="7">
    <location>
        <begin position="926"/>
        <end position="941"/>
    </location>
</feature>
<dbReference type="GO" id="GO:0020037">
    <property type="term" value="F:heme binding"/>
    <property type="evidence" value="ECO:0007669"/>
    <property type="project" value="InterPro"/>
</dbReference>
<evidence type="ECO:0000256" key="7">
    <source>
        <dbReference type="SAM" id="MobiDB-lite"/>
    </source>
</evidence>
<dbReference type="InterPro" id="IPR050529">
    <property type="entry name" value="CYP450_sterol_14alpha_dmase"/>
</dbReference>
<evidence type="ECO:0000256" key="5">
    <source>
        <dbReference type="ARBA" id="ARBA00023004"/>
    </source>
</evidence>
<dbReference type="Pfam" id="PF00067">
    <property type="entry name" value="p450"/>
    <property type="match status" value="1"/>
</dbReference>
<feature type="binding site" description="axial binding residue" evidence="6">
    <location>
        <position position="529"/>
    </location>
    <ligand>
        <name>heme</name>
        <dbReference type="ChEBI" id="CHEBI:30413"/>
    </ligand>
    <ligandPart>
        <name>Fe</name>
        <dbReference type="ChEBI" id="CHEBI:18248"/>
    </ligandPart>
</feature>
<comment type="similarity">
    <text evidence="2">Belongs to the cytochrome P450 family.</text>
</comment>
<evidence type="ECO:0000256" key="3">
    <source>
        <dbReference type="ARBA" id="ARBA00022617"/>
    </source>
</evidence>
<dbReference type="eggNOG" id="KOG0684">
    <property type="taxonomic scope" value="Eukaryota"/>
</dbReference>
<keyword evidence="10" id="KW-1185">Reference proteome</keyword>
<dbReference type="GO" id="GO:0008395">
    <property type="term" value="F:steroid hydroxylase activity"/>
    <property type="evidence" value="ECO:0007669"/>
    <property type="project" value="TreeGrafter"/>
</dbReference>
<dbReference type="PRINTS" id="PR00465">
    <property type="entry name" value="EP450IV"/>
</dbReference>
<dbReference type="InterPro" id="IPR017972">
    <property type="entry name" value="Cyt_P450_CS"/>
</dbReference>
<dbReference type="OrthoDB" id="3366823at2759"/>
<keyword evidence="8" id="KW-1133">Transmembrane helix</keyword>
<dbReference type="GeneID" id="19333462"/>
<evidence type="ECO:0000313" key="9">
    <source>
        <dbReference type="EMBL" id="EME82358.1"/>
    </source>
</evidence>
<dbReference type="AlphaFoldDB" id="M3AYW2"/>
<protein>
    <recommendedName>
        <fullName evidence="11">Cytochrome P450</fullName>
    </recommendedName>
</protein>
<evidence type="ECO:0000313" key="10">
    <source>
        <dbReference type="Proteomes" id="UP000016932"/>
    </source>
</evidence>
<reference evidence="9 10" key="1">
    <citation type="journal article" date="2012" name="PLoS Pathog.">
        <title>Diverse lifestyles and strategies of plant pathogenesis encoded in the genomes of eighteen Dothideomycetes fungi.</title>
        <authorList>
            <person name="Ohm R.A."/>
            <person name="Feau N."/>
            <person name="Henrissat B."/>
            <person name="Schoch C.L."/>
            <person name="Horwitz B.A."/>
            <person name="Barry K.W."/>
            <person name="Condon B.J."/>
            <person name="Copeland A.C."/>
            <person name="Dhillon B."/>
            <person name="Glaser F."/>
            <person name="Hesse C.N."/>
            <person name="Kosti I."/>
            <person name="LaButti K."/>
            <person name="Lindquist E.A."/>
            <person name="Lucas S."/>
            <person name="Salamov A.A."/>
            <person name="Bradshaw R.E."/>
            <person name="Ciuffetti L."/>
            <person name="Hamelin R.C."/>
            <person name="Kema G.H.J."/>
            <person name="Lawrence C."/>
            <person name="Scott J.A."/>
            <person name="Spatafora J.W."/>
            <person name="Turgeon B.G."/>
            <person name="de Wit P.J.G.M."/>
            <person name="Zhong S."/>
            <person name="Goodwin S.B."/>
            <person name="Grigoriev I.V."/>
        </authorList>
    </citation>
    <scope>NUCLEOTIDE SEQUENCE [LARGE SCALE GENOMIC DNA]</scope>
    <source>
        <strain evidence="9 10">CIRAD86</strain>
    </source>
</reference>
<dbReference type="InterPro" id="IPR002403">
    <property type="entry name" value="Cyt_P450_E_grp-IV"/>
</dbReference>
<dbReference type="InterPro" id="IPR016169">
    <property type="entry name" value="FAD-bd_PCMH_sub2"/>
</dbReference>
<dbReference type="GO" id="GO:0005506">
    <property type="term" value="F:iron ion binding"/>
    <property type="evidence" value="ECO:0007669"/>
    <property type="project" value="InterPro"/>
</dbReference>
<dbReference type="PANTHER" id="PTHR24304:SF2">
    <property type="entry name" value="24-HYDROXYCHOLESTEROL 7-ALPHA-HYDROXYLASE"/>
    <property type="match status" value="1"/>
</dbReference>
<dbReference type="InterPro" id="IPR001128">
    <property type="entry name" value="Cyt_P450"/>
</dbReference>
<evidence type="ECO:0008006" key="11">
    <source>
        <dbReference type="Google" id="ProtNLM"/>
    </source>
</evidence>
<evidence type="ECO:0000256" key="2">
    <source>
        <dbReference type="ARBA" id="ARBA00010617"/>
    </source>
</evidence>
<dbReference type="PANTHER" id="PTHR24304">
    <property type="entry name" value="CYTOCHROME P450 FAMILY 7"/>
    <property type="match status" value="1"/>
</dbReference>
<gene>
    <name evidence="9" type="ORF">MYCFIDRAFT_175896</name>
</gene>
<dbReference type="SUPFAM" id="SSF48264">
    <property type="entry name" value="Cytochrome P450"/>
    <property type="match status" value="1"/>
</dbReference>